<proteinExistence type="predicted"/>
<dbReference type="Pfam" id="PF25247">
    <property type="entry name" value="LbH_GLGC"/>
    <property type="match status" value="1"/>
</dbReference>
<sequence>MDVQQKDYIQRSSKEGMAILIGIGDETHIKKAIINKNARIGRNVMEFIPYRCNIHAIMLCKLLTKTMCKKATGRPMATCYIISGGIVVVLESAVIPDGGIL</sequence>
<protein>
    <submittedName>
        <fullName evidence="1">Uncharacterized protein</fullName>
    </submittedName>
</protein>
<accession>A0A8X7ZD82</accession>
<dbReference type="Proteomes" id="UP000886885">
    <property type="component" value="Chromosome 7D"/>
</dbReference>
<gene>
    <name evidence="1" type="ORF">POTOM_028944</name>
</gene>
<comment type="caution">
    <text evidence="1">The sequence shown here is derived from an EMBL/GenBank/DDBJ whole genome shotgun (WGS) entry which is preliminary data.</text>
</comment>
<reference evidence="1" key="1">
    <citation type="journal article" date="2020" name="bioRxiv">
        <title>Hybrid origin of Populus tomentosa Carr. identified through genome sequencing and phylogenomic analysis.</title>
        <authorList>
            <person name="An X."/>
            <person name="Gao K."/>
            <person name="Chen Z."/>
            <person name="Li J."/>
            <person name="Yang X."/>
            <person name="Yang X."/>
            <person name="Zhou J."/>
            <person name="Guo T."/>
            <person name="Zhao T."/>
            <person name="Huang S."/>
            <person name="Miao D."/>
            <person name="Khan W.U."/>
            <person name="Rao P."/>
            <person name="Ye M."/>
            <person name="Lei B."/>
            <person name="Liao W."/>
            <person name="Wang J."/>
            <person name="Ji L."/>
            <person name="Li Y."/>
            <person name="Guo B."/>
            <person name="Mustafa N.S."/>
            <person name="Li S."/>
            <person name="Yun Q."/>
            <person name="Keller S.R."/>
            <person name="Mao J."/>
            <person name="Zhang R."/>
            <person name="Strauss S.H."/>
        </authorList>
    </citation>
    <scope>NUCLEOTIDE SEQUENCE</scope>
    <source>
        <strain evidence="1">GM15</strain>
        <tissue evidence="1">Leaf</tissue>
    </source>
</reference>
<evidence type="ECO:0000313" key="1">
    <source>
        <dbReference type="EMBL" id="KAG6767729.1"/>
    </source>
</evidence>
<evidence type="ECO:0000313" key="2">
    <source>
        <dbReference type="Proteomes" id="UP000886885"/>
    </source>
</evidence>
<keyword evidence="2" id="KW-1185">Reference proteome</keyword>
<organism evidence="1 2">
    <name type="scientific">Populus tomentosa</name>
    <name type="common">Chinese white poplar</name>
    <dbReference type="NCBI Taxonomy" id="118781"/>
    <lineage>
        <taxon>Eukaryota</taxon>
        <taxon>Viridiplantae</taxon>
        <taxon>Streptophyta</taxon>
        <taxon>Embryophyta</taxon>
        <taxon>Tracheophyta</taxon>
        <taxon>Spermatophyta</taxon>
        <taxon>Magnoliopsida</taxon>
        <taxon>eudicotyledons</taxon>
        <taxon>Gunneridae</taxon>
        <taxon>Pentapetalae</taxon>
        <taxon>rosids</taxon>
        <taxon>fabids</taxon>
        <taxon>Malpighiales</taxon>
        <taxon>Salicaceae</taxon>
        <taxon>Saliceae</taxon>
        <taxon>Populus</taxon>
    </lineage>
</organism>
<dbReference type="AlphaFoldDB" id="A0A8X7ZD82"/>
<name>A0A8X7ZD82_POPTO</name>
<dbReference type="EMBL" id="JAAWWB010000014">
    <property type="protein sequence ID" value="KAG6767729.1"/>
    <property type="molecule type" value="Genomic_DNA"/>
</dbReference>